<gene>
    <name evidence="2" type="ORF">CISIN_1g0425842mg</name>
</gene>
<dbReference type="PANTHER" id="PTHR32176:SF115">
    <property type="entry name" value="PATATIN-LIKE PROTEIN 3"/>
    <property type="match status" value="1"/>
</dbReference>
<sequence>DDTLQGDLSSIDLTTPENSENLVRAGEALLKKPVSRINLDTGLYEPIENGSAGTNEEALKRFAKMLSDERKLRESKSSR</sequence>
<keyword evidence="3" id="KW-1185">Reference proteome</keyword>
<dbReference type="Proteomes" id="UP000027120">
    <property type="component" value="Unassembled WGS sequence"/>
</dbReference>
<evidence type="ECO:0000313" key="2">
    <source>
        <dbReference type="EMBL" id="KDO79283.1"/>
    </source>
</evidence>
<dbReference type="Gene3D" id="3.40.1090.10">
    <property type="entry name" value="Cytosolic phospholipase A2 catalytic domain"/>
    <property type="match status" value="1"/>
</dbReference>
<dbReference type="GO" id="GO:0016042">
    <property type="term" value="P:lipid catabolic process"/>
    <property type="evidence" value="ECO:0007669"/>
    <property type="project" value="UniProtKB-KW"/>
</dbReference>
<feature type="non-terminal residue" evidence="2">
    <location>
        <position position="1"/>
    </location>
</feature>
<dbReference type="EMBL" id="KK784878">
    <property type="protein sequence ID" value="KDO79283.1"/>
    <property type="molecule type" value="Genomic_DNA"/>
</dbReference>
<keyword evidence="1" id="KW-0443">Lipid metabolism</keyword>
<keyword evidence="1" id="KW-0442">Lipid degradation</keyword>
<dbReference type="AlphaFoldDB" id="A0A067GHU2"/>
<proteinExistence type="predicted"/>
<organism evidence="2 3">
    <name type="scientific">Citrus sinensis</name>
    <name type="common">Sweet orange</name>
    <name type="synonym">Citrus aurantium var. sinensis</name>
    <dbReference type="NCBI Taxonomy" id="2711"/>
    <lineage>
        <taxon>Eukaryota</taxon>
        <taxon>Viridiplantae</taxon>
        <taxon>Streptophyta</taxon>
        <taxon>Embryophyta</taxon>
        <taxon>Tracheophyta</taxon>
        <taxon>Spermatophyta</taxon>
        <taxon>Magnoliopsida</taxon>
        <taxon>eudicotyledons</taxon>
        <taxon>Gunneridae</taxon>
        <taxon>Pentapetalae</taxon>
        <taxon>rosids</taxon>
        <taxon>malvids</taxon>
        <taxon>Sapindales</taxon>
        <taxon>Rutaceae</taxon>
        <taxon>Aurantioideae</taxon>
        <taxon>Citrus</taxon>
    </lineage>
</organism>
<dbReference type="PANTHER" id="PTHR32176">
    <property type="entry name" value="XYLOSE ISOMERASE"/>
    <property type="match status" value="1"/>
</dbReference>
<protein>
    <submittedName>
        <fullName evidence="2">Uncharacterized protein</fullName>
    </submittedName>
</protein>
<reference evidence="2 3" key="1">
    <citation type="submission" date="2014-04" db="EMBL/GenBank/DDBJ databases">
        <authorList>
            <consortium name="International Citrus Genome Consortium"/>
            <person name="Gmitter F."/>
            <person name="Chen C."/>
            <person name="Farmerie W."/>
            <person name="Harkins T."/>
            <person name="Desany B."/>
            <person name="Mohiuddin M."/>
            <person name="Kodira C."/>
            <person name="Borodovsky M."/>
            <person name="Lomsadze A."/>
            <person name="Burns P."/>
            <person name="Jenkins J."/>
            <person name="Prochnik S."/>
            <person name="Shu S."/>
            <person name="Chapman J."/>
            <person name="Pitluck S."/>
            <person name="Schmutz J."/>
            <person name="Rokhsar D."/>
        </authorList>
    </citation>
    <scope>NUCLEOTIDE SEQUENCE</scope>
</reference>
<evidence type="ECO:0000256" key="1">
    <source>
        <dbReference type="ARBA" id="ARBA00022963"/>
    </source>
</evidence>
<evidence type="ECO:0000313" key="3">
    <source>
        <dbReference type="Proteomes" id="UP000027120"/>
    </source>
</evidence>
<name>A0A067GHU2_CITSI</name>
<dbReference type="STRING" id="2711.A0A067GHU2"/>
<accession>A0A067GHU2</accession>